<dbReference type="AlphaFoldDB" id="A0AAV2T4X3"/>
<evidence type="ECO:0000256" key="5">
    <source>
        <dbReference type="ARBA" id="ARBA00023136"/>
    </source>
</evidence>
<dbReference type="Proteomes" id="UP001497525">
    <property type="component" value="Unassembled WGS sequence"/>
</dbReference>
<comment type="subcellular location">
    <subcellularLocation>
        <location evidence="1">Membrane</location>
        <topology evidence="1">Single-pass type IV membrane protein</topology>
    </subcellularLocation>
</comment>
<comment type="caution">
    <text evidence="8">The sequence shown here is derived from an EMBL/GenBank/DDBJ whole genome shotgun (WGS) entry which is preliminary data.</text>
</comment>
<feature type="domain" description="MSP" evidence="7">
    <location>
        <begin position="130"/>
        <end position="242"/>
    </location>
</feature>
<protein>
    <recommendedName>
        <fullName evidence="7">MSP domain-containing protein</fullName>
    </recommendedName>
</protein>
<dbReference type="InterPro" id="IPR008962">
    <property type="entry name" value="PapD-like_sf"/>
</dbReference>
<sequence length="346" mass="37579">MSSPKGQLLEIEPKSELFFEGPFTDIVTSNIKLSNPLDSPVCFKVKTTVPKRYCVRPSSGVLEPHEQLTVAVMLQPFTFDPTEKTKHKFMIQSMILPEDKTGNLDNVWKEADPAKIMDSKLVCVLRMPGELVVEPSHDLTFEGPFTQPVSSILTLTNPSPNTICFKLQASSSRLSASPSSGSVPPKSKVEVKVSVQPFDYDVSDKPRERLLIKSAIAGDSPEQQSRLLEGETTDTLLKCNFVMPDSEITPLKHRHTAAAAPDAGSKQTLEALMSEVSFLRKENARLKEADIHLRRSALSDTCITSAEGGGAAIGRQGAIGAIASVPPILYLVLALLIGLLLGKFAL</sequence>
<dbReference type="PANTHER" id="PTHR10809">
    <property type="entry name" value="VESICLE-ASSOCIATED MEMBRANE PROTEIN-ASSOCIATED PROTEIN"/>
    <property type="match status" value="1"/>
</dbReference>
<keyword evidence="3 6" id="KW-0812">Transmembrane</keyword>
<gene>
    <name evidence="8" type="ORF">CDAUBV1_LOCUS4315</name>
</gene>
<dbReference type="Pfam" id="PF00635">
    <property type="entry name" value="Motile_Sperm"/>
    <property type="match status" value="2"/>
</dbReference>
<feature type="transmembrane region" description="Helical" evidence="6">
    <location>
        <begin position="328"/>
        <end position="345"/>
    </location>
</feature>
<dbReference type="InterPro" id="IPR013783">
    <property type="entry name" value="Ig-like_fold"/>
</dbReference>
<keyword evidence="5 6" id="KW-0472">Membrane</keyword>
<dbReference type="PANTHER" id="PTHR10809:SF6">
    <property type="entry name" value="AT11025P-RELATED"/>
    <property type="match status" value="1"/>
</dbReference>
<evidence type="ECO:0000256" key="6">
    <source>
        <dbReference type="SAM" id="Phobius"/>
    </source>
</evidence>
<comment type="similarity">
    <text evidence="2">Belongs to the VAMP-associated protein (VAP) (TC 9.B.17) family.</text>
</comment>
<evidence type="ECO:0000259" key="7">
    <source>
        <dbReference type="PROSITE" id="PS50202"/>
    </source>
</evidence>
<dbReference type="GO" id="GO:0061817">
    <property type="term" value="P:endoplasmic reticulum-plasma membrane tethering"/>
    <property type="evidence" value="ECO:0007669"/>
    <property type="project" value="TreeGrafter"/>
</dbReference>
<dbReference type="InterPro" id="IPR000535">
    <property type="entry name" value="MSP_dom"/>
</dbReference>
<keyword evidence="4 6" id="KW-1133">Transmembrane helix</keyword>
<organism evidence="8 9">
    <name type="scientific">Calicophoron daubneyi</name>
    <name type="common">Rumen fluke</name>
    <name type="synonym">Paramphistomum daubneyi</name>
    <dbReference type="NCBI Taxonomy" id="300641"/>
    <lineage>
        <taxon>Eukaryota</taxon>
        <taxon>Metazoa</taxon>
        <taxon>Spiralia</taxon>
        <taxon>Lophotrochozoa</taxon>
        <taxon>Platyhelminthes</taxon>
        <taxon>Trematoda</taxon>
        <taxon>Digenea</taxon>
        <taxon>Plagiorchiida</taxon>
        <taxon>Pronocephalata</taxon>
        <taxon>Paramphistomoidea</taxon>
        <taxon>Paramphistomidae</taxon>
        <taxon>Calicophoron</taxon>
    </lineage>
</organism>
<evidence type="ECO:0000256" key="2">
    <source>
        <dbReference type="ARBA" id="ARBA00008932"/>
    </source>
</evidence>
<evidence type="ECO:0000256" key="4">
    <source>
        <dbReference type="ARBA" id="ARBA00022989"/>
    </source>
</evidence>
<dbReference type="InterPro" id="IPR016763">
    <property type="entry name" value="VAP"/>
</dbReference>
<accession>A0AAV2T4X3</accession>
<evidence type="ECO:0000256" key="3">
    <source>
        <dbReference type="ARBA" id="ARBA00022692"/>
    </source>
</evidence>
<proteinExistence type="inferred from homology"/>
<dbReference type="GO" id="GO:0033149">
    <property type="term" value="F:FFAT motif binding"/>
    <property type="evidence" value="ECO:0007669"/>
    <property type="project" value="TreeGrafter"/>
</dbReference>
<dbReference type="Gene3D" id="2.60.40.10">
    <property type="entry name" value="Immunoglobulins"/>
    <property type="match status" value="2"/>
</dbReference>
<dbReference type="EMBL" id="CAXLJL010000103">
    <property type="protein sequence ID" value="CAL5131770.1"/>
    <property type="molecule type" value="Genomic_DNA"/>
</dbReference>
<evidence type="ECO:0000313" key="9">
    <source>
        <dbReference type="Proteomes" id="UP001497525"/>
    </source>
</evidence>
<feature type="domain" description="MSP" evidence="7">
    <location>
        <begin position="8"/>
        <end position="126"/>
    </location>
</feature>
<reference evidence="8" key="1">
    <citation type="submission" date="2024-06" db="EMBL/GenBank/DDBJ databases">
        <authorList>
            <person name="Liu X."/>
            <person name="Lenzi L."/>
            <person name="Haldenby T S."/>
            <person name="Uol C."/>
        </authorList>
    </citation>
    <scope>NUCLEOTIDE SEQUENCE</scope>
</reference>
<dbReference type="SUPFAM" id="SSF49354">
    <property type="entry name" value="PapD-like"/>
    <property type="match status" value="2"/>
</dbReference>
<name>A0AAV2T4X3_CALDB</name>
<dbReference type="GO" id="GO:0005789">
    <property type="term" value="C:endoplasmic reticulum membrane"/>
    <property type="evidence" value="ECO:0007669"/>
    <property type="project" value="InterPro"/>
</dbReference>
<dbReference type="PROSITE" id="PS50202">
    <property type="entry name" value="MSP"/>
    <property type="match status" value="2"/>
</dbReference>
<evidence type="ECO:0000313" key="8">
    <source>
        <dbReference type="EMBL" id="CAL5131770.1"/>
    </source>
</evidence>
<evidence type="ECO:0000256" key="1">
    <source>
        <dbReference type="ARBA" id="ARBA00004211"/>
    </source>
</evidence>
<dbReference type="GO" id="GO:0090158">
    <property type="term" value="P:endoplasmic reticulum membrane organization"/>
    <property type="evidence" value="ECO:0007669"/>
    <property type="project" value="TreeGrafter"/>
</dbReference>
<dbReference type="GO" id="GO:0005886">
    <property type="term" value="C:plasma membrane"/>
    <property type="evidence" value="ECO:0007669"/>
    <property type="project" value="TreeGrafter"/>
</dbReference>